<dbReference type="STRING" id="947013.SAMN04488109_3760"/>
<reference evidence="1 2" key="1">
    <citation type="submission" date="2016-11" db="EMBL/GenBank/DDBJ databases">
        <authorList>
            <person name="Jaros S."/>
            <person name="Januszkiewicz K."/>
            <person name="Wedrychowicz H."/>
        </authorList>
    </citation>
    <scope>NUCLEOTIDE SEQUENCE [LARGE SCALE GENOMIC DNA]</scope>
    <source>
        <strain evidence="1 2">DSM 24574</strain>
    </source>
</reference>
<protein>
    <submittedName>
        <fullName evidence="1">Uncharacterized protein</fullName>
    </submittedName>
</protein>
<sequence length="66" mass="7563">MKSDKYLERMARSLQGFTLDEKEAPYQGLQIFHNNIKLSGHPCHKRPNFEVWGTKGLVAEGVDHHA</sequence>
<gene>
    <name evidence="1" type="ORF">SAMN04488109_3760</name>
</gene>
<evidence type="ECO:0000313" key="1">
    <source>
        <dbReference type="EMBL" id="SHH33768.1"/>
    </source>
</evidence>
<keyword evidence="2" id="KW-1185">Reference proteome</keyword>
<organism evidence="1 2">
    <name type="scientific">Chryseolinea serpens</name>
    <dbReference type="NCBI Taxonomy" id="947013"/>
    <lineage>
        <taxon>Bacteria</taxon>
        <taxon>Pseudomonadati</taxon>
        <taxon>Bacteroidota</taxon>
        <taxon>Cytophagia</taxon>
        <taxon>Cytophagales</taxon>
        <taxon>Fulvivirgaceae</taxon>
        <taxon>Chryseolinea</taxon>
    </lineage>
</organism>
<evidence type="ECO:0000313" key="2">
    <source>
        <dbReference type="Proteomes" id="UP000184212"/>
    </source>
</evidence>
<proteinExistence type="predicted"/>
<dbReference type="EMBL" id="FQWQ01000002">
    <property type="protein sequence ID" value="SHH33768.1"/>
    <property type="molecule type" value="Genomic_DNA"/>
</dbReference>
<name>A0A1M5S665_9BACT</name>
<accession>A0A1M5S665</accession>
<dbReference type="AlphaFoldDB" id="A0A1M5S665"/>
<dbReference type="Proteomes" id="UP000184212">
    <property type="component" value="Unassembled WGS sequence"/>
</dbReference>